<keyword evidence="1" id="KW-0812">Transmembrane</keyword>
<dbReference type="Proteomes" id="UP000295184">
    <property type="component" value="Unassembled WGS sequence"/>
</dbReference>
<protein>
    <submittedName>
        <fullName evidence="2">Ethanolamine transporter</fullName>
    </submittedName>
</protein>
<evidence type="ECO:0000313" key="2">
    <source>
        <dbReference type="EMBL" id="TCL61613.1"/>
    </source>
</evidence>
<reference evidence="2 3" key="1">
    <citation type="submission" date="2019-03" db="EMBL/GenBank/DDBJ databases">
        <title>Genomic Encyclopedia of Type Strains, Phase IV (KMG-IV): sequencing the most valuable type-strain genomes for metagenomic binning, comparative biology and taxonomic classification.</title>
        <authorList>
            <person name="Goeker M."/>
        </authorList>
    </citation>
    <scope>NUCLEOTIDE SEQUENCE [LARGE SCALE GENOMIC DNA]</scope>
    <source>
        <strain evidence="2 3">DSM 100451</strain>
    </source>
</reference>
<dbReference type="OrthoDB" id="9778282at2"/>
<gene>
    <name evidence="2" type="ORF">EDD77_10167</name>
</gene>
<feature type="transmembrane region" description="Helical" evidence="1">
    <location>
        <begin position="304"/>
        <end position="323"/>
    </location>
</feature>
<feature type="transmembrane region" description="Helical" evidence="1">
    <location>
        <begin position="140"/>
        <end position="163"/>
    </location>
</feature>
<feature type="transmembrane region" description="Helical" evidence="1">
    <location>
        <begin position="102"/>
        <end position="128"/>
    </location>
</feature>
<comment type="caution">
    <text evidence="2">The sequence shown here is derived from an EMBL/GenBank/DDBJ whole genome shotgun (WGS) entry which is preliminary data.</text>
</comment>
<sequence length="361" mass="36143">MNICIGVLLCFAVLGLADKILGGRLGVAAELDRGLAAMGSLSLSMTGIYCLIITAMSALEGGLSAVSRALPFDASLAAGMLLAPDMGGWATASQLAASGALAAYSGLLVASTLGCLVSFTLPIALGSLEHYQIHGFMQGVVWGLIALPAGLVAGGLALGLAPLTLAENLWPVLVLCALLVAGLAKAPRVCLGALAAFGEAVRILGVLAFGVVALGLFWPGLALAPEGLVAEALIIVFKITVVVCGAMVATALLMARCGGAVSRIAGALGVNEYAVLGLLASLVSTVSMLPLYARMDVRGKVMNAAVSVSGAFVLGGQMAFVSSVSDARSVAAFFVCKILGGALAAALALKFTRNEQPETAA</sequence>
<accession>A0A4R1R7L0</accession>
<dbReference type="PANTHER" id="PTHR40089">
    <property type="entry name" value="ETHANOLAMINE UTILIZATION PROTEIN EUTH"/>
    <property type="match status" value="1"/>
</dbReference>
<feature type="transmembrane region" description="Helical" evidence="1">
    <location>
        <begin position="273"/>
        <end position="292"/>
    </location>
</feature>
<feature type="transmembrane region" description="Helical" evidence="1">
    <location>
        <begin position="330"/>
        <end position="349"/>
    </location>
</feature>
<evidence type="ECO:0000256" key="1">
    <source>
        <dbReference type="SAM" id="Phobius"/>
    </source>
</evidence>
<dbReference type="RefSeq" id="WP_058964082.1">
    <property type="nucleotide sequence ID" value="NZ_CABKVM010000016.1"/>
</dbReference>
<dbReference type="InterPro" id="IPR007441">
    <property type="entry name" value="EutH"/>
</dbReference>
<dbReference type="Pfam" id="PF04346">
    <property type="entry name" value="EutH"/>
    <property type="match status" value="1"/>
</dbReference>
<dbReference type="GO" id="GO:0005886">
    <property type="term" value="C:plasma membrane"/>
    <property type="evidence" value="ECO:0007669"/>
    <property type="project" value="TreeGrafter"/>
</dbReference>
<dbReference type="STRING" id="1650663.GCA_001486665_01665"/>
<feature type="transmembrane region" description="Helical" evidence="1">
    <location>
        <begin position="169"/>
        <end position="191"/>
    </location>
</feature>
<keyword evidence="1" id="KW-1133">Transmembrane helix</keyword>
<dbReference type="PANTHER" id="PTHR40089:SF1">
    <property type="entry name" value="ETHANOLAMINE PERMEASE EUTH-RELATED"/>
    <property type="match status" value="1"/>
</dbReference>
<evidence type="ECO:0000313" key="3">
    <source>
        <dbReference type="Proteomes" id="UP000295184"/>
    </source>
</evidence>
<feature type="transmembrane region" description="Helical" evidence="1">
    <location>
        <begin position="35"/>
        <end position="58"/>
    </location>
</feature>
<organism evidence="2 3">
    <name type="scientific">Allofournierella massiliensis</name>
    <dbReference type="NCBI Taxonomy" id="1650663"/>
    <lineage>
        <taxon>Bacteria</taxon>
        <taxon>Bacillati</taxon>
        <taxon>Bacillota</taxon>
        <taxon>Clostridia</taxon>
        <taxon>Eubacteriales</taxon>
        <taxon>Oscillospiraceae</taxon>
        <taxon>Allofournierella</taxon>
    </lineage>
</organism>
<feature type="transmembrane region" description="Helical" evidence="1">
    <location>
        <begin position="233"/>
        <end position="253"/>
    </location>
</feature>
<dbReference type="GO" id="GO:0034228">
    <property type="term" value="F:ethanolamine transmembrane transporter activity"/>
    <property type="evidence" value="ECO:0007669"/>
    <property type="project" value="InterPro"/>
</dbReference>
<dbReference type="EMBL" id="SLUM01000001">
    <property type="protein sequence ID" value="TCL61613.1"/>
    <property type="molecule type" value="Genomic_DNA"/>
</dbReference>
<dbReference type="AlphaFoldDB" id="A0A4R1R7L0"/>
<name>A0A4R1R7L0_9FIRM</name>
<keyword evidence="1" id="KW-0472">Membrane</keyword>
<proteinExistence type="predicted"/>
<feature type="transmembrane region" description="Helical" evidence="1">
    <location>
        <begin position="203"/>
        <end position="221"/>
    </location>
</feature>